<dbReference type="InterPro" id="IPR027417">
    <property type="entry name" value="P-loop_NTPase"/>
</dbReference>
<evidence type="ECO:0000256" key="2">
    <source>
        <dbReference type="ARBA" id="ARBA00022448"/>
    </source>
</evidence>
<gene>
    <name evidence="6" type="ORF">J6I44_17800</name>
</gene>
<evidence type="ECO:0000313" key="6">
    <source>
        <dbReference type="EMBL" id="MCW9708718.1"/>
    </source>
</evidence>
<dbReference type="PANTHER" id="PTHR43117">
    <property type="entry name" value="OSMOPROTECTANT IMPORT ATP-BINDING PROTEIN OSMV"/>
    <property type="match status" value="1"/>
</dbReference>
<organism evidence="6 7">
    <name type="scientific">Fodinibius salsisoli</name>
    <dbReference type="NCBI Taxonomy" id="2820877"/>
    <lineage>
        <taxon>Bacteria</taxon>
        <taxon>Pseudomonadati</taxon>
        <taxon>Balneolota</taxon>
        <taxon>Balneolia</taxon>
        <taxon>Balneolales</taxon>
        <taxon>Balneolaceae</taxon>
        <taxon>Fodinibius</taxon>
    </lineage>
</organism>
<dbReference type="InterPro" id="IPR003593">
    <property type="entry name" value="AAA+_ATPase"/>
</dbReference>
<protein>
    <submittedName>
        <fullName evidence="6">ABC transporter ATP-binding protein</fullName>
    </submittedName>
</protein>
<reference evidence="6 7" key="1">
    <citation type="submission" date="2021-03" db="EMBL/GenBank/DDBJ databases">
        <title>Aliifodinibius sp. nov., a new bacterium isolated from saline soil.</title>
        <authorList>
            <person name="Galisteo C."/>
            <person name="De La Haba R."/>
            <person name="Sanchez-Porro C."/>
            <person name="Ventosa A."/>
        </authorList>
    </citation>
    <scope>NUCLEOTIDE SEQUENCE [LARGE SCALE GENOMIC DNA]</scope>
    <source>
        <strain evidence="6 7">1BSP15-2V2</strain>
    </source>
</reference>
<dbReference type="GO" id="GO:0005524">
    <property type="term" value="F:ATP binding"/>
    <property type="evidence" value="ECO:0007669"/>
    <property type="project" value="UniProtKB-KW"/>
</dbReference>
<dbReference type="Gene3D" id="3.40.50.300">
    <property type="entry name" value="P-loop containing nucleotide triphosphate hydrolases"/>
    <property type="match status" value="1"/>
</dbReference>
<dbReference type="InterPro" id="IPR003439">
    <property type="entry name" value="ABC_transporter-like_ATP-bd"/>
</dbReference>
<keyword evidence="7" id="KW-1185">Reference proteome</keyword>
<dbReference type="SMART" id="SM00382">
    <property type="entry name" value="AAA"/>
    <property type="match status" value="1"/>
</dbReference>
<keyword evidence="3" id="KW-0547">Nucleotide-binding</keyword>
<dbReference type="SUPFAM" id="SSF52540">
    <property type="entry name" value="P-loop containing nucleoside triphosphate hydrolases"/>
    <property type="match status" value="1"/>
</dbReference>
<dbReference type="RefSeq" id="WP_265767525.1">
    <property type="nucleotide sequence ID" value="NZ_JAGGJA010000016.1"/>
</dbReference>
<dbReference type="PROSITE" id="PS00211">
    <property type="entry name" value="ABC_TRANSPORTER_1"/>
    <property type="match status" value="1"/>
</dbReference>
<dbReference type="PROSITE" id="PS50893">
    <property type="entry name" value="ABC_TRANSPORTER_2"/>
    <property type="match status" value="1"/>
</dbReference>
<keyword evidence="2" id="KW-0813">Transport</keyword>
<name>A0ABT3PS77_9BACT</name>
<evidence type="ECO:0000256" key="4">
    <source>
        <dbReference type="ARBA" id="ARBA00022840"/>
    </source>
</evidence>
<dbReference type="InterPro" id="IPR017871">
    <property type="entry name" value="ABC_transporter-like_CS"/>
</dbReference>
<keyword evidence="4 6" id="KW-0067">ATP-binding</keyword>
<comment type="caution">
    <text evidence="6">The sequence shown here is derived from an EMBL/GenBank/DDBJ whole genome shotgun (WGS) entry which is preliminary data.</text>
</comment>
<dbReference type="Pfam" id="PF00005">
    <property type="entry name" value="ABC_tran"/>
    <property type="match status" value="1"/>
</dbReference>
<sequence length="332" mass="37141">MIELQKVSKYYGQKAAVVDLSFKIEEGEIFGLIGTSGCGKTTTLKMINRLVTPSSGHILINGEDINSQPSETLRRHIGYVIQNVGLFPHYTVQQNIATVPRLLQWDDQRISERTQQLLRMVGLEPETFARRAPDELSGGQQQRVGLARALAADPPIILMDEPFGALDPITKQQVRGEVKQLLKNIQKTIVLVTHDVGEAFDMCDRLCLLDQGKVQQVGTPRELLFNPQNDFVDSFFKSNRLQLEMMSITTGDILEILQSSADTPRSFSEGFEGNGPRAAANDSFFSVFQDAKPEAHSYVIYDKEDQPVASVTSEQLLSGFYRVRHKLKEKQG</sequence>
<accession>A0ABT3PS77</accession>
<evidence type="ECO:0000259" key="5">
    <source>
        <dbReference type="PROSITE" id="PS50893"/>
    </source>
</evidence>
<comment type="similarity">
    <text evidence="1">Belongs to the ABC transporter superfamily.</text>
</comment>
<proteinExistence type="inferred from homology"/>
<dbReference type="PANTHER" id="PTHR43117:SF4">
    <property type="entry name" value="OSMOPROTECTANT IMPORT ATP-BINDING PROTEIN OSMV"/>
    <property type="match status" value="1"/>
</dbReference>
<evidence type="ECO:0000256" key="3">
    <source>
        <dbReference type="ARBA" id="ARBA00022741"/>
    </source>
</evidence>
<dbReference type="EMBL" id="JAGGJA010000016">
    <property type="protein sequence ID" value="MCW9708718.1"/>
    <property type="molecule type" value="Genomic_DNA"/>
</dbReference>
<evidence type="ECO:0000256" key="1">
    <source>
        <dbReference type="ARBA" id="ARBA00005417"/>
    </source>
</evidence>
<evidence type="ECO:0000313" key="7">
    <source>
        <dbReference type="Proteomes" id="UP001207918"/>
    </source>
</evidence>
<dbReference type="Proteomes" id="UP001207918">
    <property type="component" value="Unassembled WGS sequence"/>
</dbReference>
<feature type="domain" description="ABC transporter" evidence="5">
    <location>
        <begin position="2"/>
        <end position="236"/>
    </location>
</feature>